<sequence>MCGKAGLNFSSEDELQLVEGLSLMVRVPPPDCFVPFARCSLHTNSNTFSGALASSFPSFFLAHVYY</sequence>
<organism evidence="1 2">
    <name type="scientific">Ceratodon purpureus</name>
    <name type="common">Fire moss</name>
    <name type="synonym">Dicranum purpureum</name>
    <dbReference type="NCBI Taxonomy" id="3225"/>
    <lineage>
        <taxon>Eukaryota</taxon>
        <taxon>Viridiplantae</taxon>
        <taxon>Streptophyta</taxon>
        <taxon>Embryophyta</taxon>
        <taxon>Bryophyta</taxon>
        <taxon>Bryophytina</taxon>
        <taxon>Bryopsida</taxon>
        <taxon>Dicranidae</taxon>
        <taxon>Pseudoditrichales</taxon>
        <taxon>Ditrichaceae</taxon>
        <taxon>Ceratodon</taxon>
    </lineage>
</organism>
<name>A0A8T0IYY9_CERPU</name>
<gene>
    <name evidence="1" type="ORF">KC19_2G244400</name>
</gene>
<dbReference type="Proteomes" id="UP000822688">
    <property type="component" value="Chromosome 2"/>
</dbReference>
<accession>A0A8T0IYY9</accession>
<reference evidence="1" key="1">
    <citation type="submission" date="2020-06" db="EMBL/GenBank/DDBJ databases">
        <title>WGS assembly of Ceratodon purpureus strain R40.</title>
        <authorList>
            <person name="Carey S.B."/>
            <person name="Jenkins J."/>
            <person name="Shu S."/>
            <person name="Lovell J.T."/>
            <person name="Sreedasyam A."/>
            <person name="Maumus F."/>
            <person name="Tiley G.P."/>
            <person name="Fernandez-Pozo N."/>
            <person name="Barry K."/>
            <person name="Chen C."/>
            <person name="Wang M."/>
            <person name="Lipzen A."/>
            <person name="Daum C."/>
            <person name="Saski C.A."/>
            <person name="Payton A.C."/>
            <person name="Mcbreen J.C."/>
            <person name="Conrad R.E."/>
            <person name="Kollar L.M."/>
            <person name="Olsson S."/>
            <person name="Huttunen S."/>
            <person name="Landis J.B."/>
            <person name="Wickett N.J."/>
            <person name="Johnson M.G."/>
            <person name="Rensing S.A."/>
            <person name="Grimwood J."/>
            <person name="Schmutz J."/>
            <person name="Mcdaniel S.F."/>
        </authorList>
    </citation>
    <scope>NUCLEOTIDE SEQUENCE</scope>
    <source>
        <strain evidence="1">R40</strain>
    </source>
</reference>
<evidence type="ECO:0000313" key="2">
    <source>
        <dbReference type="Proteomes" id="UP000822688"/>
    </source>
</evidence>
<comment type="caution">
    <text evidence="1">The sequence shown here is derived from an EMBL/GenBank/DDBJ whole genome shotgun (WGS) entry which is preliminary data.</text>
</comment>
<dbReference type="OrthoDB" id="435593at2759"/>
<dbReference type="AlphaFoldDB" id="A0A8T0IYY9"/>
<keyword evidence="2" id="KW-1185">Reference proteome</keyword>
<evidence type="ECO:0000313" key="1">
    <source>
        <dbReference type="EMBL" id="KAG0588457.1"/>
    </source>
</evidence>
<dbReference type="EMBL" id="CM026422">
    <property type="protein sequence ID" value="KAG0588457.1"/>
    <property type="molecule type" value="Genomic_DNA"/>
</dbReference>
<proteinExistence type="predicted"/>
<protein>
    <submittedName>
        <fullName evidence="1">Uncharacterized protein</fullName>
    </submittedName>
</protein>